<protein>
    <submittedName>
        <fullName evidence="1">Uncharacterized protein</fullName>
    </submittedName>
</protein>
<dbReference type="Proteomes" id="UP001177670">
    <property type="component" value="Unassembled WGS sequence"/>
</dbReference>
<reference evidence="1" key="1">
    <citation type="submission" date="2021-10" db="EMBL/GenBank/DDBJ databases">
        <title>Melipona bicolor Genome sequencing and assembly.</title>
        <authorList>
            <person name="Araujo N.S."/>
            <person name="Arias M.C."/>
        </authorList>
    </citation>
    <scope>NUCLEOTIDE SEQUENCE</scope>
    <source>
        <strain evidence="1">USP_2M_L1-L4_2017</strain>
        <tissue evidence="1">Whole body</tissue>
    </source>
</reference>
<dbReference type="EMBL" id="JAHYIQ010000005">
    <property type="protein sequence ID" value="KAK1132343.1"/>
    <property type="molecule type" value="Genomic_DNA"/>
</dbReference>
<keyword evidence="2" id="KW-1185">Reference proteome</keyword>
<gene>
    <name evidence="1" type="ORF">K0M31_016451</name>
</gene>
<evidence type="ECO:0000313" key="1">
    <source>
        <dbReference type="EMBL" id="KAK1132343.1"/>
    </source>
</evidence>
<proteinExistence type="predicted"/>
<dbReference type="AlphaFoldDB" id="A0AA40KTH7"/>
<accession>A0AA40KTH7</accession>
<evidence type="ECO:0000313" key="2">
    <source>
        <dbReference type="Proteomes" id="UP001177670"/>
    </source>
</evidence>
<name>A0AA40KTH7_9HYME</name>
<sequence>MAPLTLSPKRNFNDGRKSRRIKSDDSQRLFCLALVAAFLPYDLGLDLSDLDPEPVLMAVVVGVRYGENVAVDLSQAAARGDGFVSQLCTLLNVEATGMGIAPVLVKASLNPKANYDLLVFWSQDQ</sequence>
<comment type="caution">
    <text evidence="1">The sequence shown here is derived from an EMBL/GenBank/DDBJ whole genome shotgun (WGS) entry which is preliminary data.</text>
</comment>
<organism evidence="1 2">
    <name type="scientific">Melipona bicolor</name>
    <dbReference type="NCBI Taxonomy" id="60889"/>
    <lineage>
        <taxon>Eukaryota</taxon>
        <taxon>Metazoa</taxon>
        <taxon>Ecdysozoa</taxon>
        <taxon>Arthropoda</taxon>
        <taxon>Hexapoda</taxon>
        <taxon>Insecta</taxon>
        <taxon>Pterygota</taxon>
        <taxon>Neoptera</taxon>
        <taxon>Endopterygota</taxon>
        <taxon>Hymenoptera</taxon>
        <taxon>Apocrita</taxon>
        <taxon>Aculeata</taxon>
        <taxon>Apoidea</taxon>
        <taxon>Anthophila</taxon>
        <taxon>Apidae</taxon>
        <taxon>Melipona</taxon>
    </lineage>
</organism>